<dbReference type="NCBIfam" id="NF004612">
    <property type="entry name" value="PRK05943.1"/>
    <property type="match status" value="1"/>
</dbReference>
<protein>
    <recommendedName>
        <fullName evidence="5">Large ribosomal subunit protein bL25</fullName>
    </recommendedName>
    <alternativeName>
        <fullName evidence="5">General stress protein CTC</fullName>
    </alternativeName>
</protein>
<dbReference type="PANTHER" id="PTHR33284:SF1">
    <property type="entry name" value="RIBOSOMAL PROTEIN L25_GLN-TRNA SYNTHETASE, ANTI-CODON-BINDING DOMAIN-CONTAINING PROTEIN"/>
    <property type="match status" value="1"/>
</dbReference>
<gene>
    <name evidence="5 9" type="primary">rplY</name>
    <name evidence="5" type="synonym">ctc</name>
    <name evidence="9" type="ORF">GCM10007879_02830</name>
</gene>
<evidence type="ECO:0000256" key="2">
    <source>
        <dbReference type="ARBA" id="ARBA00022884"/>
    </source>
</evidence>
<dbReference type="InterPro" id="IPR020057">
    <property type="entry name" value="Ribosomal_bL25_b-dom"/>
</dbReference>
<dbReference type="Pfam" id="PF01386">
    <property type="entry name" value="Ribosomal_L25p"/>
    <property type="match status" value="1"/>
</dbReference>
<dbReference type="InterPro" id="IPR020056">
    <property type="entry name" value="Rbsml_bL25/Gln-tRNA_synth_N"/>
</dbReference>
<dbReference type="InterPro" id="IPR001021">
    <property type="entry name" value="Ribosomal_bL25_long"/>
</dbReference>
<evidence type="ECO:0000259" key="7">
    <source>
        <dbReference type="Pfam" id="PF01386"/>
    </source>
</evidence>
<evidence type="ECO:0000256" key="3">
    <source>
        <dbReference type="ARBA" id="ARBA00022980"/>
    </source>
</evidence>
<comment type="caution">
    <text evidence="9">The sequence shown here is derived from an EMBL/GenBank/DDBJ whole genome shotgun (WGS) entry which is preliminary data.</text>
</comment>
<evidence type="ECO:0000313" key="10">
    <source>
        <dbReference type="Proteomes" id="UP001161405"/>
    </source>
</evidence>
<keyword evidence="10" id="KW-1185">Reference proteome</keyword>
<comment type="similarity">
    <text evidence="5">Belongs to the bacterial ribosomal protein bL25 family. CTC subfamily.</text>
</comment>
<comment type="function">
    <text evidence="5">This is one of the proteins that binds to the 5S RNA in the ribosome where it forms part of the central protuberance.</text>
</comment>
<evidence type="ECO:0000259" key="8">
    <source>
        <dbReference type="Pfam" id="PF14693"/>
    </source>
</evidence>
<dbReference type="InterPro" id="IPR037121">
    <property type="entry name" value="Ribosomal_bL25_C"/>
</dbReference>
<dbReference type="InterPro" id="IPR011035">
    <property type="entry name" value="Ribosomal_bL25/Gln-tRNA_synth"/>
</dbReference>
<dbReference type="SUPFAM" id="SSF50715">
    <property type="entry name" value="Ribosomal protein L25-like"/>
    <property type="match status" value="1"/>
</dbReference>
<reference evidence="9" key="2">
    <citation type="submission" date="2023-01" db="EMBL/GenBank/DDBJ databases">
        <title>Draft genome sequence of Maritalea porphyrae strain NBRC 107169.</title>
        <authorList>
            <person name="Sun Q."/>
            <person name="Mori K."/>
        </authorList>
    </citation>
    <scope>NUCLEOTIDE SEQUENCE</scope>
    <source>
        <strain evidence="9">NBRC 107169</strain>
    </source>
</reference>
<reference evidence="9" key="1">
    <citation type="journal article" date="2014" name="Int. J. Syst. Evol. Microbiol.">
        <title>Complete genome of a new Firmicutes species belonging to the dominant human colonic microbiota ('Ruminococcus bicirculans') reveals two chromosomes and a selective capacity to utilize plant glucans.</title>
        <authorList>
            <consortium name="NISC Comparative Sequencing Program"/>
            <person name="Wegmann U."/>
            <person name="Louis P."/>
            <person name="Goesmann A."/>
            <person name="Henrissat B."/>
            <person name="Duncan S.H."/>
            <person name="Flint H.J."/>
        </authorList>
    </citation>
    <scope>NUCLEOTIDE SEQUENCE</scope>
    <source>
        <strain evidence="9">NBRC 107169</strain>
    </source>
</reference>
<evidence type="ECO:0000256" key="5">
    <source>
        <dbReference type="HAMAP-Rule" id="MF_01334"/>
    </source>
</evidence>
<name>A0ABQ5UNQ4_9HYPH</name>
<feature type="compositionally biased region" description="Acidic residues" evidence="6">
    <location>
        <begin position="193"/>
        <end position="204"/>
    </location>
</feature>
<dbReference type="Gene3D" id="2.170.120.20">
    <property type="entry name" value="Ribosomal protein L25, beta domain"/>
    <property type="match status" value="1"/>
</dbReference>
<keyword evidence="1 5" id="KW-0699">rRNA-binding</keyword>
<dbReference type="CDD" id="cd00495">
    <property type="entry name" value="Ribosomal_L25_TL5_CTC"/>
    <property type="match status" value="1"/>
</dbReference>
<keyword evidence="4 5" id="KW-0687">Ribonucleoprotein</keyword>
<evidence type="ECO:0000256" key="1">
    <source>
        <dbReference type="ARBA" id="ARBA00022730"/>
    </source>
</evidence>
<feature type="region of interest" description="Disordered" evidence="6">
    <location>
        <begin position="186"/>
        <end position="215"/>
    </location>
</feature>
<feature type="domain" description="Large ribosomal subunit protein bL25 beta" evidence="8">
    <location>
        <begin position="101"/>
        <end position="185"/>
    </location>
</feature>
<evidence type="ECO:0000256" key="4">
    <source>
        <dbReference type="ARBA" id="ARBA00023274"/>
    </source>
</evidence>
<evidence type="ECO:0000313" key="9">
    <source>
        <dbReference type="EMBL" id="GLQ16034.1"/>
    </source>
</evidence>
<keyword evidence="3 5" id="KW-0689">Ribosomal protein</keyword>
<dbReference type="RefSeq" id="WP_284361304.1">
    <property type="nucleotide sequence ID" value="NZ_BSNI01000001.1"/>
</dbReference>
<dbReference type="NCBIfam" id="TIGR00731">
    <property type="entry name" value="bL25_bact_ctc"/>
    <property type="match status" value="1"/>
</dbReference>
<dbReference type="EMBL" id="BSNI01000001">
    <property type="protein sequence ID" value="GLQ16034.1"/>
    <property type="molecule type" value="Genomic_DNA"/>
</dbReference>
<dbReference type="InterPro" id="IPR029751">
    <property type="entry name" value="Ribosomal_L25_dom"/>
</dbReference>
<sequence>MSAELKASVRDRVGKGAARALRREGLVPAVIYGDNKSPLSITVTYKDAMKRIQQGGFLSQVINVEVDGEEHRVIPRDYQLEPVRDFLVHVDFLRVSKTSVLTVEVPVHFVNEEASPGLKRGGVLNVVRHTVEVNATEANLPEFLEVDLSGVETGDSIHISTVKLPDGVTPTITDRDFTIATIAAPSALKSEDNADDGEAEEVSVEVETTKQGSEE</sequence>
<evidence type="ECO:0000256" key="6">
    <source>
        <dbReference type="SAM" id="MobiDB-lite"/>
    </source>
</evidence>
<proteinExistence type="inferred from homology"/>
<comment type="subunit">
    <text evidence="5">Part of the 50S ribosomal subunit; part of the 5S rRNA/L5/L18/L25 subcomplex. Contacts the 5S rRNA. Binds to the 5S rRNA independently of L5 and L18.</text>
</comment>
<dbReference type="GO" id="GO:0005840">
    <property type="term" value="C:ribosome"/>
    <property type="evidence" value="ECO:0007669"/>
    <property type="project" value="UniProtKB-KW"/>
</dbReference>
<dbReference type="InterPro" id="IPR020930">
    <property type="entry name" value="Ribosomal_uL5_bac-type"/>
</dbReference>
<dbReference type="HAMAP" id="MF_01334">
    <property type="entry name" value="Ribosomal_bL25_CTC"/>
    <property type="match status" value="1"/>
</dbReference>
<keyword evidence="2 5" id="KW-0694">RNA-binding</keyword>
<feature type="domain" description="Large ribosomal subunit protein bL25 L25" evidence="7">
    <location>
        <begin position="5"/>
        <end position="92"/>
    </location>
</feature>
<dbReference type="Proteomes" id="UP001161405">
    <property type="component" value="Unassembled WGS sequence"/>
</dbReference>
<accession>A0ABQ5UNQ4</accession>
<organism evidence="9 10">
    <name type="scientific">Maritalea porphyrae</name>
    <dbReference type="NCBI Taxonomy" id="880732"/>
    <lineage>
        <taxon>Bacteria</taxon>
        <taxon>Pseudomonadati</taxon>
        <taxon>Pseudomonadota</taxon>
        <taxon>Alphaproteobacteria</taxon>
        <taxon>Hyphomicrobiales</taxon>
        <taxon>Devosiaceae</taxon>
        <taxon>Maritalea</taxon>
    </lineage>
</organism>
<dbReference type="NCBIfam" id="NF004128">
    <property type="entry name" value="PRK05618.1-2"/>
    <property type="match status" value="1"/>
</dbReference>
<dbReference type="Gene3D" id="2.40.240.10">
    <property type="entry name" value="Ribosomal Protein L25, Chain P"/>
    <property type="match status" value="1"/>
</dbReference>
<dbReference type="Pfam" id="PF14693">
    <property type="entry name" value="Ribosomal_TL5_C"/>
    <property type="match status" value="1"/>
</dbReference>
<dbReference type="NCBIfam" id="NF004130">
    <property type="entry name" value="PRK05618.1-5"/>
    <property type="match status" value="1"/>
</dbReference>
<dbReference type="PANTHER" id="PTHR33284">
    <property type="entry name" value="RIBOSOMAL PROTEIN L25/GLN-TRNA SYNTHETASE, ANTI-CODON-BINDING DOMAIN-CONTAINING PROTEIN"/>
    <property type="match status" value="1"/>
</dbReference>